<protein>
    <recommendedName>
        <fullName evidence="4">Glycosyltransferase RgtA/B/C/D-like domain-containing protein</fullName>
    </recommendedName>
</protein>
<proteinExistence type="predicted"/>
<comment type="caution">
    <text evidence="2">The sequence shown here is derived from an EMBL/GenBank/DDBJ whole genome shotgun (WGS) entry which is preliminary data.</text>
</comment>
<dbReference type="EMBL" id="MGGI01000037">
    <property type="protein sequence ID" value="OGM23770.1"/>
    <property type="molecule type" value="Genomic_DNA"/>
</dbReference>
<reference evidence="2 3" key="1">
    <citation type="journal article" date="2016" name="Nat. Commun.">
        <title>Thousands of microbial genomes shed light on interconnected biogeochemical processes in an aquifer system.</title>
        <authorList>
            <person name="Anantharaman K."/>
            <person name="Brown C.T."/>
            <person name="Hug L.A."/>
            <person name="Sharon I."/>
            <person name="Castelle C.J."/>
            <person name="Probst A.J."/>
            <person name="Thomas B.C."/>
            <person name="Singh A."/>
            <person name="Wilkins M.J."/>
            <person name="Karaoz U."/>
            <person name="Brodie E.L."/>
            <person name="Williams K.H."/>
            <person name="Hubbard S.S."/>
            <person name="Banfield J.F."/>
        </authorList>
    </citation>
    <scope>NUCLEOTIDE SEQUENCE [LARGE SCALE GENOMIC DNA]</scope>
</reference>
<feature type="transmembrane region" description="Helical" evidence="1">
    <location>
        <begin position="265"/>
        <end position="285"/>
    </location>
</feature>
<keyword evidence="1" id="KW-0472">Membrane</keyword>
<feature type="transmembrane region" description="Helical" evidence="1">
    <location>
        <begin position="291"/>
        <end position="309"/>
    </location>
</feature>
<feature type="transmembrane region" description="Helical" evidence="1">
    <location>
        <begin position="190"/>
        <end position="214"/>
    </location>
</feature>
<dbReference type="AlphaFoldDB" id="A0A1F7Y9C3"/>
<evidence type="ECO:0000256" key="1">
    <source>
        <dbReference type="SAM" id="Phobius"/>
    </source>
</evidence>
<feature type="transmembrane region" description="Helical" evidence="1">
    <location>
        <begin position="99"/>
        <end position="117"/>
    </location>
</feature>
<sequence>MYPSQTSLIPVTVSLARFVETNGLSAFGNNYPYWYLGTTPFKFLTGPILPNLIVILHRLFSNISLFTITIAILAISFLLSAVGWGILIKKIQNSKSLSIIVLLLLIFPWRYLAAFSLDEGSVTIARNLLPFSFWAIWKHFENKNKKSFFIALFTSSFLLLIDTSILPILFVGITALILTKSYTNNSFVNISKYVKVSFVLAVSSLLLITVWYTPSYWLTILANPSIGGVTGLKVILRILDILRGSLPSFLAVFVVYFSGKIGNRFSVFILTWLFAFSFLTIFRFFGDPDFWMDWTVWLYEIEIGIAILIANNFQLIRKSSFVIALLLLPFTITLYIYAKIDKPNLISNKLPQGIRSLGEINMLAKNETVFLSGSTVFWADALYDIYQLRGGVDRVAVNSDWNRAAYELREGISSDSAKSWFIKLDISYVLVHGPTSKEYYQDFKNIKKWESIGSKIWEKDGDTIYAVKTVK</sequence>
<evidence type="ECO:0008006" key="4">
    <source>
        <dbReference type="Google" id="ProtNLM"/>
    </source>
</evidence>
<evidence type="ECO:0000313" key="3">
    <source>
        <dbReference type="Proteomes" id="UP000178851"/>
    </source>
</evidence>
<feature type="transmembrane region" description="Helical" evidence="1">
    <location>
        <begin position="63"/>
        <end position="87"/>
    </location>
</feature>
<feature type="transmembrane region" description="Helical" evidence="1">
    <location>
        <begin position="234"/>
        <end position="258"/>
    </location>
</feature>
<keyword evidence="1" id="KW-0812">Transmembrane</keyword>
<feature type="transmembrane region" description="Helical" evidence="1">
    <location>
        <begin position="148"/>
        <end position="178"/>
    </location>
</feature>
<evidence type="ECO:0000313" key="2">
    <source>
        <dbReference type="EMBL" id="OGM23770.1"/>
    </source>
</evidence>
<name>A0A1F7Y9C3_9BACT</name>
<keyword evidence="1" id="KW-1133">Transmembrane helix</keyword>
<accession>A0A1F7Y9C3</accession>
<organism evidence="2 3">
    <name type="scientific">Candidatus Woesebacteria bacterium RIFCSPHIGHO2_01_FULL_39_28</name>
    <dbReference type="NCBI Taxonomy" id="1802496"/>
    <lineage>
        <taxon>Bacteria</taxon>
        <taxon>Candidatus Woeseibacteriota</taxon>
    </lineage>
</organism>
<feature type="transmembrane region" description="Helical" evidence="1">
    <location>
        <begin position="321"/>
        <end position="338"/>
    </location>
</feature>
<dbReference type="Proteomes" id="UP000178851">
    <property type="component" value="Unassembled WGS sequence"/>
</dbReference>
<gene>
    <name evidence="2" type="ORF">A2627_05315</name>
</gene>